<dbReference type="InterPro" id="IPR012312">
    <property type="entry name" value="Hemerythrin-like"/>
</dbReference>
<dbReference type="RefSeq" id="WP_201082994.1">
    <property type="nucleotide sequence ID" value="NZ_CP067422.1"/>
</dbReference>
<keyword evidence="2" id="KW-0614">Plasmid</keyword>
<dbReference type="EMBL" id="CP067422">
    <property type="protein sequence ID" value="QQP93425.1"/>
    <property type="molecule type" value="Genomic_DNA"/>
</dbReference>
<evidence type="ECO:0000313" key="2">
    <source>
        <dbReference type="EMBL" id="QQP93425.1"/>
    </source>
</evidence>
<accession>A0ABX7BH05</accession>
<organism evidence="2 3">
    <name type="scientific">Skermanella cutis</name>
    <dbReference type="NCBI Taxonomy" id="2775420"/>
    <lineage>
        <taxon>Bacteria</taxon>
        <taxon>Pseudomonadati</taxon>
        <taxon>Pseudomonadota</taxon>
        <taxon>Alphaproteobacteria</taxon>
        <taxon>Rhodospirillales</taxon>
        <taxon>Azospirillaceae</taxon>
        <taxon>Skermanella</taxon>
    </lineage>
</organism>
<dbReference type="Proteomes" id="UP000595197">
    <property type="component" value="Plasmid pTT6-2"/>
</dbReference>
<protein>
    <recommendedName>
        <fullName evidence="1">Hemerythrin-like domain-containing protein</fullName>
    </recommendedName>
</protein>
<sequence length="149" mass="17068">MILDRMLTDHQAGRDFFALAGNSVFEGYAERAGLFSRFADLWTAHADMMDEAVFPVLAEDAHRSEALARLRDGQRRLRGAIADLARRAADESVANDRWFAEFHRLKQEYEQQAELEQALVVRMIQEDLPPDRIARMTHAGDRIRAERGI</sequence>
<feature type="domain" description="Hemerythrin-like" evidence="1">
    <location>
        <begin position="2"/>
        <end position="123"/>
    </location>
</feature>
<name>A0ABX7BH05_9PROT</name>
<keyword evidence="3" id="KW-1185">Reference proteome</keyword>
<reference evidence="2" key="1">
    <citation type="submission" date="2021-02" db="EMBL/GenBank/DDBJ databases">
        <title>Skermanella TT6 skin isolate.</title>
        <authorList>
            <person name="Lee K."/>
            <person name="Ganzorig M."/>
        </authorList>
    </citation>
    <scope>NUCLEOTIDE SEQUENCE</scope>
    <source>
        <strain evidence="2">TT6</strain>
    </source>
</reference>
<evidence type="ECO:0000313" key="3">
    <source>
        <dbReference type="Proteomes" id="UP000595197"/>
    </source>
</evidence>
<geneLocation type="plasmid" evidence="2 3">
    <name>pTT6-2</name>
</geneLocation>
<evidence type="ECO:0000259" key="1">
    <source>
        <dbReference type="Pfam" id="PF01814"/>
    </source>
</evidence>
<dbReference type="Pfam" id="PF01814">
    <property type="entry name" value="Hemerythrin"/>
    <property type="match status" value="1"/>
</dbReference>
<gene>
    <name evidence="2" type="ORF">IGS68_32900</name>
</gene>
<proteinExistence type="predicted"/>